<evidence type="ECO:0000313" key="12">
    <source>
        <dbReference type="EMBL" id="GMM33908.1"/>
    </source>
</evidence>
<keyword evidence="4 10" id="KW-0963">Cytoplasm</keyword>
<protein>
    <recommendedName>
        <fullName evidence="10">Protein DOM34 homolog</fullName>
    </recommendedName>
</protein>
<reference evidence="12 13" key="1">
    <citation type="journal article" date="2023" name="Elife">
        <title>Identification of key yeast species and microbe-microbe interactions impacting larval growth of Drosophila in the wild.</title>
        <authorList>
            <person name="Mure A."/>
            <person name="Sugiura Y."/>
            <person name="Maeda R."/>
            <person name="Honda K."/>
            <person name="Sakurai N."/>
            <person name="Takahashi Y."/>
            <person name="Watada M."/>
            <person name="Katoh T."/>
            <person name="Gotoh A."/>
            <person name="Gotoh Y."/>
            <person name="Taniguchi I."/>
            <person name="Nakamura K."/>
            <person name="Hayashi T."/>
            <person name="Katayama T."/>
            <person name="Uemura T."/>
            <person name="Hattori Y."/>
        </authorList>
    </citation>
    <scope>NUCLEOTIDE SEQUENCE [LARGE SCALE GENOMIC DNA]</scope>
    <source>
        <strain evidence="12 13">SC-9</strain>
    </source>
</reference>
<dbReference type="GO" id="GO:0005737">
    <property type="term" value="C:cytoplasm"/>
    <property type="evidence" value="ECO:0007669"/>
    <property type="project" value="UniProtKB-SubCell"/>
</dbReference>
<dbReference type="Pfam" id="PF03464">
    <property type="entry name" value="eRF1_2"/>
    <property type="match status" value="1"/>
</dbReference>
<evidence type="ECO:0000256" key="7">
    <source>
        <dbReference type="ARBA" id="ARBA00022776"/>
    </source>
</evidence>
<dbReference type="GO" id="GO:0046872">
    <property type="term" value="F:metal ion binding"/>
    <property type="evidence" value="ECO:0007669"/>
    <property type="project" value="UniProtKB-KW"/>
</dbReference>
<gene>
    <name evidence="12" type="ORF">DASC09_012330</name>
</gene>
<dbReference type="Pfam" id="PF03465">
    <property type="entry name" value="eRF1_3"/>
    <property type="match status" value="1"/>
</dbReference>
<dbReference type="InterPro" id="IPR042226">
    <property type="entry name" value="eFR1_2_sf"/>
</dbReference>
<dbReference type="InterPro" id="IPR029064">
    <property type="entry name" value="Ribosomal_eL30-like_sf"/>
</dbReference>
<dbReference type="SUPFAM" id="SSF53137">
    <property type="entry name" value="Translational machinery components"/>
    <property type="match status" value="1"/>
</dbReference>
<dbReference type="Gene3D" id="3.30.1330.30">
    <property type="match status" value="1"/>
</dbReference>
<sequence length="380" mass="43473">MKLLGKNFNKKESYVVVQAEDDEDIWILYNFLQKGDRISCSTFRIVTKEGSNKSEKVLVRLVVKIEDIHYEAEGSSLRCKGRTVEEHKLVPLGSYHTVVIDTKYSFKIFKDSIDRYAMKVIHDAVDITNKAEVGTIILQEGIAHFCLLTNSQKVLVAKVEKSIPKKRRGLGESGYETAMKKFYGYCYDSFKRKFELEKLKVILIASPGTIAKTLYEYIMSEASKDQEKMILQSKDKFVIAHSFNGYLQSLDDTLKDPEVQKRLENTKFIKNILLLENFFTELNKDTGIAWYGKDVCVKAIGITGAVKHLLLTDTLFRSDDPKERQFYIRLSDKVRSQGGESTVFSSRHDSGEQLDKMTGIAVILNYPMPELDDESEDEED</sequence>
<dbReference type="InterPro" id="IPR005141">
    <property type="entry name" value="eRF1_2"/>
</dbReference>
<evidence type="ECO:0000256" key="3">
    <source>
        <dbReference type="ARBA" id="ARBA00009504"/>
    </source>
</evidence>
<comment type="cofactor">
    <cofactor evidence="1 10">
        <name>a divalent metal cation</name>
        <dbReference type="ChEBI" id="CHEBI:60240"/>
    </cofactor>
</comment>
<keyword evidence="6 10" id="KW-0479">Metal-binding</keyword>
<comment type="similarity">
    <text evidence="3 10">Belongs to the eukaryotic release factor 1 family. Pelota subfamily.</text>
</comment>
<keyword evidence="9" id="KW-0131">Cell cycle</keyword>
<evidence type="ECO:0000256" key="4">
    <source>
        <dbReference type="ARBA" id="ARBA00022490"/>
    </source>
</evidence>
<dbReference type="InterPro" id="IPR005142">
    <property type="entry name" value="eRF1_3"/>
</dbReference>
<dbReference type="GO" id="GO:0070651">
    <property type="term" value="P:nonfunctional rRNA decay"/>
    <property type="evidence" value="ECO:0007669"/>
    <property type="project" value="TreeGrafter"/>
</dbReference>
<dbReference type="Gene3D" id="3.30.420.60">
    <property type="entry name" value="eRF1 domain 2"/>
    <property type="match status" value="1"/>
</dbReference>
<comment type="function">
    <text evidence="10">Component of the Dom34-Hbs1 complex, a complex that recognizes stalled ribosomes and triggers the No-Go Decay (NGD) pathway (PubMed:20890290). In the Dom34-Hbs1 complex, dom34 recognizes ribosomes stalled at the 3' end of an mRNA and engages stalled ribosomes by destabilizing mRNA in the mRNA channel. Following ribosome-binding, the Dom34-Hbs1 complex promotes the disassembly of stalled ribosomes, followed by degradation of damaged mRNAs as part of the NGD pathway.</text>
</comment>
<comment type="subcellular location">
    <subcellularLocation>
        <location evidence="2 10">Cytoplasm</location>
    </subcellularLocation>
</comment>
<dbReference type="SUPFAM" id="SSF55315">
    <property type="entry name" value="L30e-like"/>
    <property type="match status" value="1"/>
</dbReference>
<dbReference type="RefSeq" id="XP_064850908.1">
    <property type="nucleotide sequence ID" value="XM_064994836.1"/>
</dbReference>
<evidence type="ECO:0000256" key="9">
    <source>
        <dbReference type="ARBA" id="ARBA00023306"/>
    </source>
</evidence>
<dbReference type="GO" id="GO:0070481">
    <property type="term" value="P:nuclear-transcribed mRNA catabolic process, non-stop decay"/>
    <property type="evidence" value="ECO:0007669"/>
    <property type="project" value="InterPro"/>
</dbReference>
<evidence type="ECO:0000256" key="5">
    <source>
        <dbReference type="ARBA" id="ARBA00022618"/>
    </source>
</evidence>
<evidence type="ECO:0000256" key="2">
    <source>
        <dbReference type="ARBA" id="ARBA00004496"/>
    </source>
</evidence>
<dbReference type="InterPro" id="IPR038069">
    <property type="entry name" value="Pelota/DOM34_N"/>
</dbReference>
<dbReference type="InterPro" id="IPR004405">
    <property type="entry name" value="TF_pelota"/>
</dbReference>
<proteinExistence type="inferred from homology"/>
<dbReference type="InterPro" id="IPR005140">
    <property type="entry name" value="eRF1_Pelota-like_N"/>
</dbReference>
<keyword evidence="7" id="KW-0498">Mitosis</keyword>
<feature type="domain" description="eRF1/Pelota-like N-terminal" evidence="11">
    <location>
        <begin position="1"/>
        <end position="126"/>
    </location>
</feature>
<dbReference type="SMART" id="SM01194">
    <property type="entry name" value="eRF1_1"/>
    <property type="match status" value="1"/>
</dbReference>
<dbReference type="InterPro" id="IPR058547">
    <property type="entry name" value="Pelota_N"/>
</dbReference>
<dbReference type="EMBL" id="BTFZ01000002">
    <property type="protein sequence ID" value="GMM33908.1"/>
    <property type="molecule type" value="Genomic_DNA"/>
</dbReference>
<dbReference type="GO" id="GO:1990533">
    <property type="term" value="C:Dom34-Hbs1 complex"/>
    <property type="evidence" value="ECO:0007669"/>
    <property type="project" value="UniProtKB-ARBA"/>
</dbReference>
<dbReference type="Gene3D" id="2.30.30.870">
    <property type="entry name" value="Pelota, domain A"/>
    <property type="match status" value="1"/>
</dbReference>
<dbReference type="GO" id="GO:0051301">
    <property type="term" value="P:cell division"/>
    <property type="evidence" value="ECO:0007669"/>
    <property type="project" value="UniProtKB-KW"/>
</dbReference>
<dbReference type="GO" id="GO:0070966">
    <property type="term" value="P:nuclear-transcribed mRNA catabolic process, no-go decay"/>
    <property type="evidence" value="ECO:0007669"/>
    <property type="project" value="InterPro"/>
</dbReference>
<accession>A0AAV5QGM2</accession>
<name>A0AAV5QGM2_9ASCO</name>
<dbReference type="AlphaFoldDB" id="A0AAV5QGM2"/>
<dbReference type="GO" id="GO:0032790">
    <property type="term" value="P:ribosome disassembly"/>
    <property type="evidence" value="ECO:0007669"/>
    <property type="project" value="TreeGrafter"/>
</dbReference>
<dbReference type="FunFam" id="3.30.1330.30:FF:000008">
    <property type="entry name" value="Protein pelota homolog"/>
    <property type="match status" value="1"/>
</dbReference>
<keyword evidence="13" id="KW-1185">Reference proteome</keyword>
<evidence type="ECO:0000256" key="6">
    <source>
        <dbReference type="ARBA" id="ARBA00022723"/>
    </source>
</evidence>
<dbReference type="PANTHER" id="PTHR10853">
    <property type="entry name" value="PELOTA"/>
    <property type="match status" value="1"/>
</dbReference>
<dbReference type="FunFam" id="3.30.420.60:FF:000004">
    <property type="entry name" value="Protein DOM34 homolog"/>
    <property type="match status" value="1"/>
</dbReference>
<organism evidence="12 13">
    <name type="scientific">Saccharomycopsis crataegensis</name>
    <dbReference type="NCBI Taxonomy" id="43959"/>
    <lineage>
        <taxon>Eukaryota</taxon>
        <taxon>Fungi</taxon>
        <taxon>Dikarya</taxon>
        <taxon>Ascomycota</taxon>
        <taxon>Saccharomycotina</taxon>
        <taxon>Saccharomycetes</taxon>
        <taxon>Saccharomycopsidaceae</taxon>
        <taxon>Saccharomycopsis</taxon>
    </lineage>
</organism>
<evidence type="ECO:0000256" key="10">
    <source>
        <dbReference type="RuleBase" id="RU362019"/>
    </source>
</evidence>
<comment type="caution">
    <text evidence="12">The sequence shown here is derived from an EMBL/GenBank/DDBJ whole genome shotgun (WGS) entry which is preliminary data.</text>
</comment>
<dbReference type="PANTHER" id="PTHR10853:SF0">
    <property type="entry name" value="PROTEIN PELOTA HOMOLOG"/>
    <property type="match status" value="1"/>
</dbReference>
<dbReference type="GO" id="GO:0051321">
    <property type="term" value="P:meiotic cell cycle"/>
    <property type="evidence" value="ECO:0007669"/>
    <property type="project" value="UniProtKB-KW"/>
</dbReference>
<dbReference type="Pfam" id="PF26356">
    <property type="entry name" value="Pelota_N"/>
    <property type="match status" value="1"/>
</dbReference>
<dbReference type="NCBIfam" id="TIGR00111">
    <property type="entry name" value="pelota"/>
    <property type="match status" value="1"/>
</dbReference>
<evidence type="ECO:0000256" key="1">
    <source>
        <dbReference type="ARBA" id="ARBA00001968"/>
    </source>
</evidence>
<evidence type="ECO:0000256" key="8">
    <source>
        <dbReference type="ARBA" id="ARBA00023254"/>
    </source>
</evidence>
<keyword evidence="5" id="KW-0132">Cell division</keyword>
<dbReference type="GO" id="GO:0006412">
    <property type="term" value="P:translation"/>
    <property type="evidence" value="ECO:0007669"/>
    <property type="project" value="UniProtKB-ARBA"/>
</dbReference>
<evidence type="ECO:0000259" key="11">
    <source>
        <dbReference type="SMART" id="SM01194"/>
    </source>
</evidence>
<dbReference type="GO" id="GO:0071025">
    <property type="term" value="P:RNA surveillance"/>
    <property type="evidence" value="ECO:0007669"/>
    <property type="project" value="InterPro"/>
</dbReference>
<evidence type="ECO:0000313" key="13">
    <source>
        <dbReference type="Proteomes" id="UP001360560"/>
    </source>
</evidence>
<dbReference type="GeneID" id="90071887"/>
<keyword evidence="8" id="KW-0469">Meiosis</keyword>
<dbReference type="Proteomes" id="UP001360560">
    <property type="component" value="Unassembled WGS sequence"/>
</dbReference>
<dbReference type="SUPFAM" id="SSF159065">
    <property type="entry name" value="Dom34/Pelota N-terminal domain-like"/>
    <property type="match status" value="1"/>
</dbReference>